<dbReference type="Proteomes" id="UP001632037">
    <property type="component" value="Unassembled WGS sequence"/>
</dbReference>
<evidence type="ECO:0000313" key="2">
    <source>
        <dbReference type="Proteomes" id="UP001632037"/>
    </source>
</evidence>
<accession>A0ABD3G1V1</accession>
<evidence type="ECO:0000313" key="1">
    <source>
        <dbReference type="EMBL" id="KAL3672636.1"/>
    </source>
</evidence>
<protein>
    <submittedName>
        <fullName evidence="1">Uncharacterized protein</fullName>
    </submittedName>
</protein>
<sequence>MPGTVPYMTGMLEAAPTQTASQCVYRDSIDAGPDLGPKYAGARVSAEVQECNQANQLFRNSSVLEVYPLCGRTAATLRDLADPVWSVALLLPQHSEQPNLANPILHMLCCAAAPFASRRLSRNEPSATMIVKQKLGVQAA</sequence>
<dbReference type="AlphaFoldDB" id="A0ABD3G1V1"/>
<comment type="caution">
    <text evidence="1">The sequence shown here is derived from an EMBL/GenBank/DDBJ whole genome shotgun (WGS) entry which is preliminary data.</text>
</comment>
<reference evidence="1 2" key="1">
    <citation type="submission" date="2024-09" db="EMBL/GenBank/DDBJ databases">
        <title>Genome sequencing and assembly of Phytophthora oleae, isolate VK10A, causative agent of rot of olive drupes.</title>
        <authorList>
            <person name="Conti Taguali S."/>
            <person name="Riolo M."/>
            <person name="La Spada F."/>
            <person name="Cacciola S.O."/>
            <person name="Dionisio G."/>
        </authorList>
    </citation>
    <scope>NUCLEOTIDE SEQUENCE [LARGE SCALE GENOMIC DNA]</scope>
    <source>
        <strain evidence="1 2">VK10A</strain>
    </source>
</reference>
<organism evidence="1 2">
    <name type="scientific">Phytophthora oleae</name>
    <dbReference type="NCBI Taxonomy" id="2107226"/>
    <lineage>
        <taxon>Eukaryota</taxon>
        <taxon>Sar</taxon>
        <taxon>Stramenopiles</taxon>
        <taxon>Oomycota</taxon>
        <taxon>Peronosporomycetes</taxon>
        <taxon>Peronosporales</taxon>
        <taxon>Peronosporaceae</taxon>
        <taxon>Phytophthora</taxon>
    </lineage>
</organism>
<dbReference type="EMBL" id="JBIMZQ010000003">
    <property type="protein sequence ID" value="KAL3672636.1"/>
    <property type="molecule type" value="Genomic_DNA"/>
</dbReference>
<keyword evidence="2" id="KW-1185">Reference proteome</keyword>
<proteinExistence type="predicted"/>
<gene>
    <name evidence="1" type="ORF">V7S43_001931</name>
</gene>
<name>A0ABD3G1V1_9STRA</name>